<keyword evidence="1" id="KW-1133">Transmembrane helix</keyword>
<feature type="non-terminal residue" evidence="2">
    <location>
        <position position="58"/>
    </location>
</feature>
<name>A0ABC8S307_9AQUA</name>
<comment type="caution">
    <text evidence="2">The sequence shown here is derived from an EMBL/GenBank/DDBJ whole genome shotgun (WGS) entry which is preliminary data.</text>
</comment>
<gene>
    <name evidence="2" type="ORF">ILEXP_LOCUS19419</name>
</gene>
<evidence type="ECO:0000256" key="1">
    <source>
        <dbReference type="SAM" id="Phobius"/>
    </source>
</evidence>
<organism evidence="2 3">
    <name type="scientific">Ilex paraguariensis</name>
    <name type="common">yerba mate</name>
    <dbReference type="NCBI Taxonomy" id="185542"/>
    <lineage>
        <taxon>Eukaryota</taxon>
        <taxon>Viridiplantae</taxon>
        <taxon>Streptophyta</taxon>
        <taxon>Embryophyta</taxon>
        <taxon>Tracheophyta</taxon>
        <taxon>Spermatophyta</taxon>
        <taxon>Magnoliopsida</taxon>
        <taxon>eudicotyledons</taxon>
        <taxon>Gunneridae</taxon>
        <taxon>Pentapetalae</taxon>
        <taxon>asterids</taxon>
        <taxon>campanulids</taxon>
        <taxon>Aquifoliales</taxon>
        <taxon>Aquifoliaceae</taxon>
        <taxon>Ilex</taxon>
    </lineage>
</organism>
<dbReference type="EMBL" id="CAUOFW020002114">
    <property type="protein sequence ID" value="CAK9151262.1"/>
    <property type="molecule type" value="Genomic_DNA"/>
</dbReference>
<feature type="transmembrane region" description="Helical" evidence="1">
    <location>
        <begin position="20"/>
        <end position="37"/>
    </location>
</feature>
<keyword evidence="1" id="KW-0812">Transmembrane</keyword>
<sequence>MPLVQPSGKGPFPAFSSSPYSTLFLIGILSLWLRCFVEDPLTTTNFPTSAHMEDGKGT</sequence>
<dbReference type="AlphaFoldDB" id="A0ABC8S307"/>
<evidence type="ECO:0000313" key="3">
    <source>
        <dbReference type="Proteomes" id="UP001642360"/>
    </source>
</evidence>
<dbReference type="Proteomes" id="UP001642360">
    <property type="component" value="Unassembled WGS sequence"/>
</dbReference>
<protein>
    <submittedName>
        <fullName evidence="2">Uncharacterized protein</fullName>
    </submittedName>
</protein>
<evidence type="ECO:0000313" key="2">
    <source>
        <dbReference type="EMBL" id="CAK9151262.1"/>
    </source>
</evidence>
<keyword evidence="3" id="KW-1185">Reference proteome</keyword>
<accession>A0ABC8S307</accession>
<proteinExistence type="predicted"/>
<keyword evidence="1" id="KW-0472">Membrane</keyword>
<reference evidence="2 3" key="1">
    <citation type="submission" date="2024-02" db="EMBL/GenBank/DDBJ databases">
        <authorList>
            <person name="Vignale AGUSTIN F."/>
            <person name="Sosa J E."/>
            <person name="Modenutti C."/>
        </authorList>
    </citation>
    <scope>NUCLEOTIDE SEQUENCE [LARGE SCALE GENOMIC DNA]</scope>
</reference>